<evidence type="ECO:0000313" key="2">
    <source>
        <dbReference type="Proteomes" id="UP000694941"/>
    </source>
</evidence>
<dbReference type="RefSeq" id="XP_013786333.1">
    <property type="nucleotide sequence ID" value="XM_013930879.2"/>
</dbReference>
<sequence length="177" mass="20883">MVRRLNKFINEVENFSGPEEVKELRQRVLKEIDENDWSGVYDPRDVQRLKDDDYFCKRVLRHRSGNMDAAVEIVKTVFKWRKEFGIHDLTEEDINPDIVSKGAVFTYNEDKERNPILILRVNCHRKDPATVVERKKIISYWIEKLERENKEGSVSVLLDCSDTGLTNMGVIYSDRNY</sequence>
<proteinExistence type="predicted"/>
<evidence type="ECO:0000313" key="3">
    <source>
        <dbReference type="RefSeq" id="XP_013786333.1"/>
    </source>
</evidence>
<gene>
    <name evidence="3" type="primary">LOC106470329</name>
</gene>
<organism evidence="2 3">
    <name type="scientific">Limulus polyphemus</name>
    <name type="common">Atlantic horseshoe crab</name>
    <dbReference type="NCBI Taxonomy" id="6850"/>
    <lineage>
        <taxon>Eukaryota</taxon>
        <taxon>Metazoa</taxon>
        <taxon>Ecdysozoa</taxon>
        <taxon>Arthropoda</taxon>
        <taxon>Chelicerata</taxon>
        <taxon>Merostomata</taxon>
        <taxon>Xiphosura</taxon>
        <taxon>Limulidae</taxon>
        <taxon>Limulus</taxon>
    </lineage>
</organism>
<keyword evidence="2" id="KW-1185">Reference proteome</keyword>
<dbReference type="InterPro" id="IPR053012">
    <property type="entry name" value="ER-organelle_contact"/>
</dbReference>
<dbReference type="Proteomes" id="UP000694941">
    <property type="component" value="Unplaced"/>
</dbReference>
<feature type="domain" description="CRAL-TRIO" evidence="1">
    <location>
        <begin position="101"/>
        <end position="169"/>
    </location>
</feature>
<dbReference type="SUPFAM" id="SSF52087">
    <property type="entry name" value="CRAL/TRIO domain"/>
    <property type="match status" value="1"/>
</dbReference>
<evidence type="ECO:0000259" key="1">
    <source>
        <dbReference type="Pfam" id="PF00650"/>
    </source>
</evidence>
<protein>
    <submittedName>
        <fullName evidence="3">Motile sperm domain-containing protein 2-like</fullName>
    </submittedName>
</protein>
<dbReference type="Gene3D" id="3.40.525.10">
    <property type="entry name" value="CRAL-TRIO lipid binding domain"/>
    <property type="match status" value="1"/>
</dbReference>
<accession>A0ABM1BPU0</accession>
<dbReference type="PANTHER" id="PTHR46384">
    <property type="entry name" value="MOTILE SPERM DOMAIN-CONTAINING PROTEIN 2"/>
    <property type="match status" value="1"/>
</dbReference>
<dbReference type="PANTHER" id="PTHR46384:SF1">
    <property type="entry name" value="MOTILE SPERM DOMAIN-CONTAINING PROTEIN 2"/>
    <property type="match status" value="1"/>
</dbReference>
<dbReference type="InterPro" id="IPR036273">
    <property type="entry name" value="CRAL/TRIO_N_dom_sf"/>
</dbReference>
<dbReference type="Pfam" id="PF00650">
    <property type="entry name" value="CRAL_TRIO"/>
    <property type="match status" value="1"/>
</dbReference>
<dbReference type="GeneID" id="106470329"/>
<dbReference type="SUPFAM" id="SSF46938">
    <property type="entry name" value="CRAL/TRIO N-terminal domain"/>
    <property type="match status" value="1"/>
</dbReference>
<name>A0ABM1BPU0_LIMPO</name>
<dbReference type="InterPro" id="IPR001251">
    <property type="entry name" value="CRAL-TRIO_dom"/>
</dbReference>
<dbReference type="InterPro" id="IPR036865">
    <property type="entry name" value="CRAL-TRIO_dom_sf"/>
</dbReference>
<reference evidence="3" key="1">
    <citation type="submission" date="2025-08" db="UniProtKB">
        <authorList>
            <consortium name="RefSeq"/>
        </authorList>
    </citation>
    <scope>IDENTIFICATION</scope>
    <source>
        <tissue evidence="3">Muscle</tissue>
    </source>
</reference>